<feature type="compositionally biased region" description="Basic residues" evidence="7">
    <location>
        <begin position="75"/>
        <end position="85"/>
    </location>
</feature>
<sequence length="182" mass="21078">MKVLMPVIRRFQGMVPRAHTVLRPALPQALQLHQPRFVHVLPLEWPSAVTRPVEEKVEAEPKVLTPEEQEEEKQKKRLQRLPPFLRHRERERAMEKDLDQIPAGPKPFSVARSSKGNYPVYSEMRNNNRRSTVLRKYSGDVKALIKELEAVTGRTVIQRNGCLDVLGNHNAIITKWLYKCGF</sequence>
<dbReference type="AlphaFoldDB" id="A0A7S4BVZ3"/>
<dbReference type="EMBL" id="HBIZ01049159">
    <property type="protein sequence ID" value="CAE0778834.1"/>
    <property type="molecule type" value="Transcribed_RNA"/>
</dbReference>
<evidence type="ECO:0000256" key="3">
    <source>
        <dbReference type="ARBA" id="ARBA00022980"/>
    </source>
</evidence>
<proteinExistence type="inferred from homology"/>
<feature type="region of interest" description="Disordered" evidence="7">
    <location>
        <begin position="55"/>
        <end position="86"/>
    </location>
</feature>
<evidence type="ECO:0000256" key="7">
    <source>
        <dbReference type="SAM" id="MobiDB-lite"/>
    </source>
</evidence>
<evidence type="ECO:0000256" key="4">
    <source>
        <dbReference type="ARBA" id="ARBA00023128"/>
    </source>
</evidence>
<protein>
    <recommendedName>
        <fullName evidence="6">Large ribosomal subunit protein mL49</fullName>
    </recommendedName>
</protein>
<keyword evidence="3" id="KW-0689">Ribosomal protein</keyword>
<evidence type="ECO:0000256" key="6">
    <source>
        <dbReference type="ARBA" id="ARBA00035191"/>
    </source>
</evidence>
<dbReference type="InterPro" id="IPR007740">
    <property type="entry name" value="Ribosomal_mL49"/>
</dbReference>
<dbReference type="PANTHER" id="PTHR13477:SF0">
    <property type="entry name" value="LARGE RIBOSOMAL SUBUNIT PROTEIN ML49"/>
    <property type="match status" value="1"/>
</dbReference>
<comment type="subcellular location">
    <subcellularLocation>
        <location evidence="1">Mitochondrion</location>
    </subcellularLocation>
</comment>
<evidence type="ECO:0000256" key="5">
    <source>
        <dbReference type="ARBA" id="ARBA00023274"/>
    </source>
</evidence>
<keyword evidence="4" id="KW-0496">Mitochondrion</keyword>
<dbReference type="Pfam" id="PF05046">
    <property type="entry name" value="Img2"/>
    <property type="match status" value="1"/>
</dbReference>
<gene>
    <name evidence="8" type="ORF">PCAR00345_LOCUS31473</name>
</gene>
<dbReference type="PANTHER" id="PTHR13477">
    <property type="entry name" value="MITOCHONDRIAL 39S RIBOSOMAL PROTEIN L49"/>
    <property type="match status" value="1"/>
</dbReference>
<keyword evidence="5" id="KW-0687">Ribonucleoprotein</keyword>
<comment type="similarity">
    <text evidence="2">Belongs to the mitochondrion-specific ribosomal protein mL49 family.</text>
</comment>
<dbReference type="GO" id="GO:0003735">
    <property type="term" value="F:structural constituent of ribosome"/>
    <property type="evidence" value="ECO:0007669"/>
    <property type="project" value="InterPro"/>
</dbReference>
<dbReference type="GO" id="GO:0006412">
    <property type="term" value="P:translation"/>
    <property type="evidence" value="ECO:0007669"/>
    <property type="project" value="InterPro"/>
</dbReference>
<evidence type="ECO:0000256" key="1">
    <source>
        <dbReference type="ARBA" id="ARBA00004173"/>
    </source>
</evidence>
<dbReference type="Gene3D" id="3.30.780.10">
    <property type="entry name" value="SUI1-like domain"/>
    <property type="match status" value="1"/>
</dbReference>
<accession>A0A7S4BVZ3</accession>
<name>A0A7S4BVZ3_CHRCT</name>
<organism evidence="8">
    <name type="scientific">Chrysotila carterae</name>
    <name type="common">Marine alga</name>
    <name type="synonym">Syracosphaera carterae</name>
    <dbReference type="NCBI Taxonomy" id="13221"/>
    <lineage>
        <taxon>Eukaryota</taxon>
        <taxon>Haptista</taxon>
        <taxon>Haptophyta</taxon>
        <taxon>Prymnesiophyceae</taxon>
        <taxon>Isochrysidales</taxon>
        <taxon>Isochrysidaceae</taxon>
        <taxon>Chrysotila</taxon>
    </lineage>
</organism>
<evidence type="ECO:0000313" key="8">
    <source>
        <dbReference type="EMBL" id="CAE0778834.1"/>
    </source>
</evidence>
<evidence type="ECO:0000256" key="2">
    <source>
        <dbReference type="ARBA" id="ARBA00005677"/>
    </source>
</evidence>
<dbReference type="GO" id="GO:0005762">
    <property type="term" value="C:mitochondrial large ribosomal subunit"/>
    <property type="evidence" value="ECO:0007669"/>
    <property type="project" value="TreeGrafter"/>
</dbReference>
<reference evidence="8" key="1">
    <citation type="submission" date="2021-01" db="EMBL/GenBank/DDBJ databases">
        <authorList>
            <person name="Corre E."/>
            <person name="Pelletier E."/>
            <person name="Niang G."/>
            <person name="Scheremetjew M."/>
            <person name="Finn R."/>
            <person name="Kale V."/>
            <person name="Holt S."/>
            <person name="Cochrane G."/>
            <person name="Meng A."/>
            <person name="Brown T."/>
            <person name="Cohen L."/>
        </authorList>
    </citation>
    <scope>NUCLEOTIDE SEQUENCE</scope>
    <source>
        <strain evidence="8">CCMP645</strain>
    </source>
</reference>